<reference evidence="3 4" key="1">
    <citation type="submission" date="2021-06" db="EMBL/GenBank/DDBJ databases">
        <authorList>
            <person name="Palmer J.M."/>
        </authorList>
    </citation>
    <scope>NUCLEOTIDE SEQUENCE [LARGE SCALE GENOMIC DNA]</scope>
    <source>
        <strain evidence="3 4">MEX-2019</strain>
        <tissue evidence="3">Muscle</tissue>
    </source>
</reference>
<keyword evidence="2" id="KW-0732">Signal</keyword>
<accession>A0AAV9SGP7</accession>
<feature type="signal peptide" evidence="2">
    <location>
        <begin position="1"/>
        <end position="15"/>
    </location>
</feature>
<feature type="compositionally biased region" description="Polar residues" evidence="1">
    <location>
        <begin position="37"/>
        <end position="50"/>
    </location>
</feature>
<evidence type="ECO:0000313" key="3">
    <source>
        <dbReference type="EMBL" id="KAK5620487.1"/>
    </source>
</evidence>
<feature type="region of interest" description="Disordered" evidence="1">
    <location>
        <begin position="31"/>
        <end position="50"/>
    </location>
</feature>
<dbReference type="EMBL" id="JAHHUM010000357">
    <property type="protein sequence ID" value="KAK5620487.1"/>
    <property type="molecule type" value="Genomic_DNA"/>
</dbReference>
<proteinExistence type="predicted"/>
<evidence type="ECO:0000256" key="1">
    <source>
        <dbReference type="SAM" id="MobiDB-lite"/>
    </source>
</evidence>
<dbReference type="AlphaFoldDB" id="A0AAV9SGP7"/>
<name>A0AAV9SGP7_9TELE</name>
<evidence type="ECO:0000256" key="2">
    <source>
        <dbReference type="SAM" id="SignalP"/>
    </source>
</evidence>
<comment type="caution">
    <text evidence="3">The sequence shown here is derived from an EMBL/GenBank/DDBJ whole genome shotgun (WGS) entry which is preliminary data.</text>
</comment>
<sequence length="160" mass="17504">MCVSCHLLLLQGGLAGGLLLLQQLMKPNQEKHKEEQIQLSTSNQPNTRSCPTLVSPPTLTWCLGYASITTALAGLCPPRESLCGFDPQRSTQRSVRSKPPPSLTLPCLSLGQDSITPSGTRVKLLAGPWIHRLGYSSPRWPLSPRVTLNMLPSPLWSLRQ</sequence>
<feature type="chain" id="PRO_5043575277" evidence="2">
    <location>
        <begin position="16"/>
        <end position="160"/>
    </location>
</feature>
<keyword evidence="4" id="KW-1185">Reference proteome</keyword>
<dbReference type="Proteomes" id="UP001311232">
    <property type="component" value="Unassembled WGS sequence"/>
</dbReference>
<protein>
    <submittedName>
        <fullName evidence="3">Uncharacterized protein</fullName>
    </submittedName>
</protein>
<evidence type="ECO:0000313" key="4">
    <source>
        <dbReference type="Proteomes" id="UP001311232"/>
    </source>
</evidence>
<organism evidence="3 4">
    <name type="scientific">Crenichthys baileyi</name>
    <name type="common">White River springfish</name>
    <dbReference type="NCBI Taxonomy" id="28760"/>
    <lineage>
        <taxon>Eukaryota</taxon>
        <taxon>Metazoa</taxon>
        <taxon>Chordata</taxon>
        <taxon>Craniata</taxon>
        <taxon>Vertebrata</taxon>
        <taxon>Euteleostomi</taxon>
        <taxon>Actinopterygii</taxon>
        <taxon>Neopterygii</taxon>
        <taxon>Teleostei</taxon>
        <taxon>Neoteleostei</taxon>
        <taxon>Acanthomorphata</taxon>
        <taxon>Ovalentaria</taxon>
        <taxon>Atherinomorphae</taxon>
        <taxon>Cyprinodontiformes</taxon>
        <taxon>Goodeidae</taxon>
        <taxon>Crenichthys</taxon>
    </lineage>
</organism>
<gene>
    <name evidence="3" type="ORF">CRENBAI_023145</name>
</gene>